<dbReference type="Pfam" id="PF14412">
    <property type="entry name" value="AHH"/>
    <property type="match status" value="1"/>
</dbReference>
<gene>
    <name evidence="1" type="ORF">HEB94_000067</name>
</gene>
<keyword evidence="2" id="KW-1185">Reference proteome</keyword>
<dbReference type="EMBL" id="JADBEM010000001">
    <property type="protein sequence ID" value="MBE1603219.1"/>
    <property type="molecule type" value="Genomic_DNA"/>
</dbReference>
<proteinExistence type="predicted"/>
<dbReference type="InterPro" id="IPR032871">
    <property type="entry name" value="AHH_dom_containing"/>
</dbReference>
<accession>A0A927MMF7</accession>
<dbReference type="RefSeq" id="WP_192748098.1">
    <property type="nucleotide sequence ID" value="NZ_BAABJL010000055.1"/>
</dbReference>
<dbReference type="Proteomes" id="UP000638648">
    <property type="component" value="Unassembled WGS sequence"/>
</dbReference>
<organism evidence="1 2">
    <name type="scientific">Actinopolymorpha pittospori</name>
    <dbReference type="NCBI Taxonomy" id="648752"/>
    <lineage>
        <taxon>Bacteria</taxon>
        <taxon>Bacillati</taxon>
        <taxon>Actinomycetota</taxon>
        <taxon>Actinomycetes</taxon>
        <taxon>Propionibacteriales</taxon>
        <taxon>Actinopolymorphaceae</taxon>
        <taxon>Actinopolymorpha</taxon>
    </lineage>
</organism>
<evidence type="ECO:0000313" key="1">
    <source>
        <dbReference type="EMBL" id="MBE1603219.1"/>
    </source>
</evidence>
<evidence type="ECO:0000313" key="2">
    <source>
        <dbReference type="Proteomes" id="UP000638648"/>
    </source>
</evidence>
<sequence>MPRKALLEAARRAKITRAAAKLLRLAKKPSSRNLGHNLRVAGRHPTRVAGKATDDAAHLVPKGSNYASAKAARAILKKFGIHVDEPINGSWLPHGRDATRYPNPHGKSPHQATHRRAYYDALYNLLKNCKNEKEVLDVLDYVRGELDKGIWPP</sequence>
<name>A0A927MMF7_9ACTN</name>
<comment type="caution">
    <text evidence="1">The sequence shown here is derived from an EMBL/GenBank/DDBJ whole genome shotgun (WGS) entry which is preliminary data.</text>
</comment>
<reference evidence="1" key="1">
    <citation type="submission" date="2020-10" db="EMBL/GenBank/DDBJ databases">
        <title>Sequencing the genomes of 1000 actinobacteria strains.</title>
        <authorList>
            <person name="Klenk H.-P."/>
        </authorList>
    </citation>
    <scope>NUCLEOTIDE SEQUENCE</scope>
    <source>
        <strain evidence="1">DSM 45354</strain>
    </source>
</reference>
<evidence type="ECO:0008006" key="3">
    <source>
        <dbReference type="Google" id="ProtNLM"/>
    </source>
</evidence>
<protein>
    <recommendedName>
        <fullName evidence="3">A nuclease family of the HNH/ENDO VII superfamily with conserved AHH</fullName>
    </recommendedName>
</protein>
<dbReference type="AlphaFoldDB" id="A0A927MMF7"/>